<dbReference type="PANTHER" id="PTHR31621:SF0">
    <property type="entry name" value="PROTEIN DMP6"/>
    <property type="match status" value="1"/>
</dbReference>
<keyword evidence="3 7" id="KW-0812">Transmembrane</keyword>
<dbReference type="Pfam" id="PF05078">
    <property type="entry name" value="DUF679"/>
    <property type="match status" value="1"/>
</dbReference>
<feature type="region of interest" description="Disordered" evidence="6">
    <location>
        <begin position="1"/>
        <end position="40"/>
    </location>
</feature>
<protein>
    <submittedName>
        <fullName evidence="8">Connector enhancer of kinase suppressor of ras 3</fullName>
    </submittedName>
</protein>
<name>A0A1D1ZE22_9ARAE</name>
<feature type="transmembrane region" description="Helical" evidence="7">
    <location>
        <begin position="153"/>
        <end position="172"/>
    </location>
</feature>
<keyword evidence="8" id="KW-0808">Transferase</keyword>
<evidence type="ECO:0000256" key="6">
    <source>
        <dbReference type="SAM" id="MobiDB-lite"/>
    </source>
</evidence>
<reference evidence="8" key="1">
    <citation type="submission" date="2015-07" db="EMBL/GenBank/DDBJ databases">
        <title>Transcriptome Assembly of Anthurium amnicola.</title>
        <authorList>
            <person name="Suzuki J."/>
        </authorList>
    </citation>
    <scope>NUCLEOTIDE SEQUENCE</scope>
</reference>
<sequence>ERERESNKVTTMASKVNDMESQQHESTEEQKQPLLDAPLPTPDRQSFVQQAISQTFQSTAHLANLLPTGTVLAFQLLSPIFTNQGRCDAASRAMTAALVSLCSLSCLVLSFSDSFRDAEGNVRYGLATFTGLWVIDGTAPPPSEKAASYRIKLIDFMHAWMSLSVFVAVALFDQNVVSCFYPIPSDQTREVLTSLPVGIGVVSSMLFLVFPTTRHGIGFPLSPH</sequence>
<evidence type="ECO:0000256" key="3">
    <source>
        <dbReference type="ARBA" id="ARBA00022692"/>
    </source>
</evidence>
<comment type="subcellular location">
    <subcellularLocation>
        <location evidence="1">Membrane</location>
        <topology evidence="1">Multi-pass membrane protein</topology>
    </subcellularLocation>
</comment>
<organism evidence="8">
    <name type="scientific">Anthurium amnicola</name>
    <dbReference type="NCBI Taxonomy" id="1678845"/>
    <lineage>
        <taxon>Eukaryota</taxon>
        <taxon>Viridiplantae</taxon>
        <taxon>Streptophyta</taxon>
        <taxon>Embryophyta</taxon>
        <taxon>Tracheophyta</taxon>
        <taxon>Spermatophyta</taxon>
        <taxon>Magnoliopsida</taxon>
        <taxon>Liliopsida</taxon>
        <taxon>Araceae</taxon>
        <taxon>Pothoideae</taxon>
        <taxon>Potheae</taxon>
        <taxon>Anthurium</taxon>
    </lineage>
</organism>
<evidence type="ECO:0000256" key="4">
    <source>
        <dbReference type="ARBA" id="ARBA00022989"/>
    </source>
</evidence>
<dbReference type="AlphaFoldDB" id="A0A1D1ZE22"/>
<keyword evidence="4 7" id="KW-1133">Transmembrane helix</keyword>
<comment type="similarity">
    <text evidence="2">Belongs to the plant DMP1 protein family.</text>
</comment>
<evidence type="ECO:0000256" key="1">
    <source>
        <dbReference type="ARBA" id="ARBA00004141"/>
    </source>
</evidence>
<dbReference type="InterPro" id="IPR007770">
    <property type="entry name" value="DMP"/>
</dbReference>
<dbReference type="PANTHER" id="PTHR31621">
    <property type="entry name" value="PROTEIN DMP3"/>
    <property type="match status" value="1"/>
</dbReference>
<feature type="transmembrane region" description="Helical" evidence="7">
    <location>
        <begin position="93"/>
        <end position="112"/>
    </location>
</feature>
<feature type="non-terminal residue" evidence="8">
    <location>
        <position position="1"/>
    </location>
</feature>
<keyword evidence="5 7" id="KW-0472">Membrane</keyword>
<accession>A0A1D1ZE22</accession>
<keyword evidence="8" id="KW-0418">Kinase</keyword>
<dbReference type="GO" id="GO:0016301">
    <property type="term" value="F:kinase activity"/>
    <property type="evidence" value="ECO:0007669"/>
    <property type="project" value="UniProtKB-KW"/>
</dbReference>
<evidence type="ECO:0000256" key="7">
    <source>
        <dbReference type="SAM" id="Phobius"/>
    </source>
</evidence>
<dbReference type="GO" id="GO:0010256">
    <property type="term" value="P:endomembrane system organization"/>
    <property type="evidence" value="ECO:0007669"/>
    <property type="project" value="TreeGrafter"/>
</dbReference>
<dbReference type="GO" id="GO:0005737">
    <property type="term" value="C:cytoplasm"/>
    <property type="evidence" value="ECO:0007669"/>
    <property type="project" value="UniProtKB-ARBA"/>
</dbReference>
<dbReference type="GO" id="GO:0016020">
    <property type="term" value="C:membrane"/>
    <property type="evidence" value="ECO:0007669"/>
    <property type="project" value="UniProtKB-SubCell"/>
</dbReference>
<evidence type="ECO:0000256" key="2">
    <source>
        <dbReference type="ARBA" id="ARBA00008707"/>
    </source>
</evidence>
<dbReference type="EMBL" id="GDJX01002788">
    <property type="protein sequence ID" value="JAT65148.1"/>
    <property type="molecule type" value="Transcribed_RNA"/>
</dbReference>
<proteinExistence type="inferred from homology"/>
<gene>
    <name evidence="8" type="primary">Cnksr3</name>
    <name evidence="8" type="ORF">g.29017</name>
</gene>
<feature type="compositionally biased region" description="Basic and acidic residues" evidence="6">
    <location>
        <begin position="17"/>
        <end position="31"/>
    </location>
</feature>
<evidence type="ECO:0000313" key="8">
    <source>
        <dbReference type="EMBL" id="JAT65148.1"/>
    </source>
</evidence>
<evidence type="ECO:0000256" key="5">
    <source>
        <dbReference type="ARBA" id="ARBA00023136"/>
    </source>
</evidence>
<feature type="transmembrane region" description="Helical" evidence="7">
    <location>
        <begin position="192"/>
        <end position="210"/>
    </location>
</feature>